<dbReference type="GO" id="GO:0005743">
    <property type="term" value="C:mitochondrial inner membrane"/>
    <property type="evidence" value="ECO:0007669"/>
    <property type="project" value="TreeGrafter"/>
</dbReference>
<keyword evidence="3 7" id="KW-1133">Transmembrane helix</keyword>
<dbReference type="CDD" id="cd20069">
    <property type="entry name" value="5TM_Oxa1-like"/>
    <property type="match status" value="1"/>
</dbReference>
<dbReference type="PANTHER" id="PTHR12428:SF65">
    <property type="entry name" value="CYTOCHROME C OXIDASE ASSEMBLY PROTEIN COX18, MITOCHONDRIAL"/>
    <property type="match status" value="1"/>
</dbReference>
<dbReference type="GO" id="GO:0033617">
    <property type="term" value="P:mitochondrial respiratory chain complex IV assembly"/>
    <property type="evidence" value="ECO:0007669"/>
    <property type="project" value="TreeGrafter"/>
</dbReference>
<feature type="transmembrane region" description="Helical" evidence="7">
    <location>
        <begin position="415"/>
        <end position="432"/>
    </location>
</feature>
<evidence type="ECO:0000256" key="7">
    <source>
        <dbReference type="SAM" id="Phobius"/>
    </source>
</evidence>
<evidence type="ECO:0000313" key="9">
    <source>
        <dbReference type="EMBL" id="GCC31882.1"/>
    </source>
</evidence>
<keyword evidence="4 7" id="KW-0472">Membrane</keyword>
<evidence type="ECO:0000313" key="10">
    <source>
        <dbReference type="Proteomes" id="UP000287033"/>
    </source>
</evidence>
<proteinExistence type="inferred from homology"/>
<comment type="subcellular location">
    <subcellularLocation>
        <location evidence="1 5">Membrane</location>
        <topology evidence="1 5">Multi-pass membrane protein</topology>
    </subcellularLocation>
</comment>
<evidence type="ECO:0000259" key="8">
    <source>
        <dbReference type="Pfam" id="PF02096"/>
    </source>
</evidence>
<feature type="transmembrane region" description="Helical" evidence="7">
    <location>
        <begin position="332"/>
        <end position="351"/>
    </location>
</feature>
<dbReference type="OrthoDB" id="2148490at2759"/>
<dbReference type="Proteomes" id="UP000287033">
    <property type="component" value="Unassembled WGS sequence"/>
</dbReference>
<dbReference type="STRING" id="137246.A0A401SNB0"/>
<sequence length="493" mass="54892">MLHSYKAFGQQNEGRATESHPAPPDNPAHPLSLGFSVHASTSRRGCVITSGAQRGGRSGFLRSVLAVLGILNFHFGPYEVSWYQATHGQEKVLLVTNTLRHIMVGHSEEEETLWFPKMLWYQSLKLVKTLALTHGGMCVWMRCAWERARGLSYSAANGIIGKDQRIGCNRQFSSLSKSFEGNGVFQSPIVSHRRTLSLSSCVPASAVSTPQPGWYESFADSVAVQLTQDLLTNVQQVTGLPWWASIICTTLALRSTVTFPLAVYQMYIIAKVENLQPEIAELAKRLRYEVSVRAKQVGWSEKVARFHFRKNLHRIISELYVRDNCHPFKASLLIWIQLPLWIFISIALRNLSLSASDTASAPAVQALAMGGVLWFPDLTLPDSTWILPISLGLVNLLIVEIFALRRIELSKFQKYATYVIRGISVLMVPIAATVPSSMALYWLTSSCVGLGQNLLLRSPGLRTACRIPKMKSDSDTPFRDLSAGLIAKYFPRK</sequence>
<reference evidence="9 10" key="1">
    <citation type="journal article" date="2018" name="Nat. Ecol. Evol.">
        <title>Shark genomes provide insights into elasmobranch evolution and the origin of vertebrates.</title>
        <authorList>
            <person name="Hara Y"/>
            <person name="Yamaguchi K"/>
            <person name="Onimaru K"/>
            <person name="Kadota M"/>
            <person name="Koyanagi M"/>
            <person name="Keeley SD"/>
            <person name="Tatsumi K"/>
            <person name="Tanaka K"/>
            <person name="Motone F"/>
            <person name="Kageyama Y"/>
            <person name="Nozu R"/>
            <person name="Adachi N"/>
            <person name="Nishimura O"/>
            <person name="Nakagawa R"/>
            <person name="Tanegashima C"/>
            <person name="Kiyatake I"/>
            <person name="Matsumoto R"/>
            <person name="Murakumo K"/>
            <person name="Nishida K"/>
            <person name="Terakita A"/>
            <person name="Kuratani S"/>
            <person name="Sato K"/>
            <person name="Hyodo S Kuraku.S."/>
        </authorList>
    </citation>
    <scope>NUCLEOTIDE SEQUENCE [LARGE SCALE GENOMIC DNA]</scope>
</reference>
<dbReference type="EMBL" id="BEZZ01000396">
    <property type="protein sequence ID" value="GCC31882.1"/>
    <property type="molecule type" value="Genomic_DNA"/>
</dbReference>
<dbReference type="GO" id="GO:0032977">
    <property type="term" value="F:membrane insertase activity"/>
    <property type="evidence" value="ECO:0007669"/>
    <property type="project" value="InterPro"/>
</dbReference>
<evidence type="ECO:0000256" key="6">
    <source>
        <dbReference type="SAM" id="MobiDB-lite"/>
    </source>
</evidence>
<organism evidence="9 10">
    <name type="scientific">Chiloscyllium punctatum</name>
    <name type="common">Brownbanded bambooshark</name>
    <name type="synonym">Hemiscyllium punctatum</name>
    <dbReference type="NCBI Taxonomy" id="137246"/>
    <lineage>
        <taxon>Eukaryota</taxon>
        <taxon>Metazoa</taxon>
        <taxon>Chordata</taxon>
        <taxon>Craniata</taxon>
        <taxon>Vertebrata</taxon>
        <taxon>Chondrichthyes</taxon>
        <taxon>Elasmobranchii</taxon>
        <taxon>Galeomorphii</taxon>
        <taxon>Galeoidea</taxon>
        <taxon>Orectolobiformes</taxon>
        <taxon>Hemiscylliidae</taxon>
        <taxon>Chiloscyllium</taxon>
    </lineage>
</organism>
<dbReference type="Pfam" id="PF02096">
    <property type="entry name" value="60KD_IMP"/>
    <property type="match status" value="1"/>
</dbReference>
<protein>
    <recommendedName>
        <fullName evidence="8">Membrane insertase YidC/Oxa/ALB C-terminal domain-containing protein</fullName>
    </recommendedName>
</protein>
<keyword evidence="2 5" id="KW-0812">Transmembrane</keyword>
<keyword evidence="10" id="KW-1185">Reference proteome</keyword>
<feature type="domain" description="Membrane insertase YidC/Oxa/ALB C-terminal" evidence="8">
    <location>
        <begin position="242"/>
        <end position="457"/>
    </location>
</feature>
<feature type="transmembrane region" description="Helical" evidence="7">
    <location>
        <begin position="438"/>
        <end position="456"/>
    </location>
</feature>
<evidence type="ECO:0000256" key="5">
    <source>
        <dbReference type="RuleBase" id="RU003945"/>
    </source>
</evidence>
<gene>
    <name evidence="9" type="ORF">chiPu_0010342</name>
</gene>
<evidence type="ECO:0000256" key="1">
    <source>
        <dbReference type="ARBA" id="ARBA00004141"/>
    </source>
</evidence>
<evidence type="ECO:0000256" key="2">
    <source>
        <dbReference type="ARBA" id="ARBA00022692"/>
    </source>
</evidence>
<name>A0A401SNB0_CHIPU</name>
<evidence type="ECO:0000256" key="3">
    <source>
        <dbReference type="ARBA" id="ARBA00022989"/>
    </source>
</evidence>
<dbReference type="GO" id="GO:0032979">
    <property type="term" value="P:protein insertion into mitochondrial inner membrane from matrix"/>
    <property type="evidence" value="ECO:0007669"/>
    <property type="project" value="TreeGrafter"/>
</dbReference>
<dbReference type="InterPro" id="IPR001708">
    <property type="entry name" value="YidC/ALB3/OXA1/COX18"/>
</dbReference>
<comment type="similarity">
    <text evidence="5">Belongs to the OXA1/ALB3/YidC family.</text>
</comment>
<dbReference type="PANTHER" id="PTHR12428">
    <property type="entry name" value="OXA1"/>
    <property type="match status" value="1"/>
</dbReference>
<dbReference type="AlphaFoldDB" id="A0A401SNB0"/>
<feature type="region of interest" description="Disordered" evidence="6">
    <location>
        <begin position="1"/>
        <end position="33"/>
    </location>
</feature>
<dbReference type="InterPro" id="IPR028055">
    <property type="entry name" value="YidC/Oxa/ALB_C"/>
</dbReference>
<comment type="caution">
    <text evidence="9">The sequence shown here is derived from an EMBL/GenBank/DDBJ whole genome shotgun (WGS) entry which is preliminary data.</text>
</comment>
<accession>A0A401SNB0</accession>
<feature type="transmembrane region" description="Helical" evidence="7">
    <location>
        <begin position="385"/>
        <end position="403"/>
    </location>
</feature>
<evidence type="ECO:0000256" key="4">
    <source>
        <dbReference type="ARBA" id="ARBA00023136"/>
    </source>
</evidence>